<dbReference type="EMBL" id="BSNI01000002">
    <property type="protein sequence ID" value="GLQ17669.1"/>
    <property type="molecule type" value="Genomic_DNA"/>
</dbReference>
<keyword evidence="2" id="KW-1185">Reference proteome</keyword>
<dbReference type="Proteomes" id="UP001161405">
    <property type="component" value="Unassembled WGS sequence"/>
</dbReference>
<reference evidence="1" key="1">
    <citation type="journal article" date="2014" name="Int. J. Syst. Evol. Microbiol.">
        <title>Complete genome of a new Firmicutes species belonging to the dominant human colonic microbiota ('Ruminococcus bicirculans') reveals two chromosomes and a selective capacity to utilize plant glucans.</title>
        <authorList>
            <consortium name="NISC Comparative Sequencing Program"/>
            <person name="Wegmann U."/>
            <person name="Louis P."/>
            <person name="Goesmann A."/>
            <person name="Henrissat B."/>
            <person name="Duncan S.H."/>
            <person name="Flint H.J."/>
        </authorList>
    </citation>
    <scope>NUCLEOTIDE SEQUENCE</scope>
    <source>
        <strain evidence="1">NBRC 107169</strain>
    </source>
</reference>
<protein>
    <recommendedName>
        <fullName evidence="3">GIY-YIG domain-containing protein</fullName>
    </recommendedName>
</protein>
<organism evidence="1 2">
    <name type="scientific">Maritalea porphyrae</name>
    <dbReference type="NCBI Taxonomy" id="880732"/>
    <lineage>
        <taxon>Bacteria</taxon>
        <taxon>Pseudomonadati</taxon>
        <taxon>Pseudomonadota</taxon>
        <taxon>Alphaproteobacteria</taxon>
        <taxon>Hyphomicrobiales</taxon>
        <taxon>Devosiaceae</taxon>
        <taxon>Maritalea</taxon>
    </lineage>
</organism>
<evidence type="ECO:0000313" key="1">
    <source>
        <dbReference type="EMBL" id="GLQ17669.1"/>
    </source>
</evidence>
<reference evidence="1" key="2">
    <citation type="submission" date="2023-01" db="EMBL/GenBank/DDBJ databases">
        <title>Draft genome sequence of Maritalea porphyrae strain NBRC 107169.</title>
        <authorList>
            <person name="Sun Q."/>
            <person name="Mori K."/>
        </authorList>
    </citation>
    <scope>NUCLEOTIDE SEQUENCE</scope>
    <source>
        <strain evidence="1">NBRC 107169</strain>
    </source>
</reference>
<sequence length="168" mass="19060">MGYIDELISDCNRAAAAEPKDQMDFEWQVGDEVKTALEDIQIFKQRTKPTNDSTGGYVYVIRELGGNPITTFEAAKEYKSERLRNCPRMNSPSPVMYVGSSATDIRKRAREHLGYGSISTYSLHLAHWFRGTICVEIKYYDVKSRVLQIIEDEQAHDLKPAFGKMGGK</sequence>
<name>A0ABQ5UTH6_9HYPH</name>
<evidence type="ECO:0008006" key="3">
    <source>
        <dbReference type="Google" id="ProtNLM"/>
    </source>
</evidence>
<proteinExistence type="predicted"/>
<accession>A0ABQ5UTH6</accession>
<dbReference type="RefSeq" id="WP_284363987.1">
    <property type="nucleotide sequence ID" value="NZ_BSNI01000002.1"/>
</dbReference>
<gene>
    <name evidence="1" type="ORF">GCM10007879_19180</name>
</gene>
<comment type="caution">
    <text evidence="1">The sequence shown here is derived from an EMBL/GenBank/DDBJ whole genome shotgun (WGS) entry which is preliminary data.</text>
</comment>
<evidence type="ECO:0000313" key="2">
    <source>
        <dbReference type="Proteomes" id="UP001161405"/>
    </source>
</evidence>